<dbReference type="STRING" id="1332264.BW730_07595"/>
<dbReference type="Pfam" id="PF13416">
    <property type="entry name" value="SBP_bac_8"/>
    <property type="match status" value="1"/>
</dbReference>
<evidence type="ECO:0000313" key="3">
    <source>
        <dbReference type="Proteomes" id="UP000188145"/>
    </source>
</evidence>
<organism evidence="2 3">
    <name type="scientific">Tessaracoccus aquimaris</name>
    <dbReference type="NCBI Taxonomy" id="1332264"/>
    <lineage>
        <taxon>Bacteria</taxon>
        <taxon>Bacillati</taxon>
        <taxon>Actinomycetota</taxon>
        <taxon>Actinomycetes</taxon>
        <taxon>Propionibacteriales</taxon>
        <taxon>Propionibacteriaceae</taxon>
        <taxon>Tessaracoccus</taxon>
    </lineage>
</organism>
<sequence>MSRRTLLGSSLLLGASAGLSACGGSKPSPDSPSTPDGGVFPPGKMIMYGYGQPQWLLEYYNPWLERHQDIAKGVTIDMVQNEGEAQARQKLIQAMSAQDYASAADVIQTSRVSLLDMAKNDILVDFTDYLSGIEDKLVPGALSDSAYDGKLYGLPDSVRPQLLFYNQDILDTYGIDAESLSTMDGYLEAGRKLKTDSKGAVQLSQIDPTTLAWRYWGRRGLLPQAGAQIWGDDGSVVFGDSEGTRKALGYLGTLQSEGHLFVTKMFQAPLYDAIKAGKIATFYIGAFFDEFLRGNVADMAGKWRAQPAPVFEDVGTAGAPVIGLFCAVKKPEGQYSALWQQLWNDFQFDAEARQTWTTKMVEENAPYANPIALDLLKDPFWKEPSDFYGGQSFRETEALGLQNSSANLRVTKDDAEADALISPELEKFIAGDQSIDDAIKNAHEALKSRISTTDPK</sequence>
<dbReference type="Gene3D" id="3.40.190.10">
    <property type="entry name" value="Periplasmic binding protein-like II"/>
    <property type="match status" value="1"/>
</dbReference>
<proteinExistence type="predicted"/>
<feature type="signal peptide" evidence="1">
    <location>
        <begin position="1"/>
        <end position="21"/>
    </location>
</feature>
<name>A0A1Q2CT24_9ACTN</name>
<dbReference type="PROSITE" id="PS51257">
    <property type="entry name" value="PROKAR_LIPOPROTEIN"/>
    <property type="match status" value="1"/>
</dbReference>
<dbReference type="KEGG" id="tes:BW730_07595"/>
<gene>
    <name evidence="2" type="ORF">BW730_07595</name>
</gene>
<dbReference type="AlphaFoldDB" id="A0A1Q2CT24"/>
<keyword evidence="1" id="KW-0732">Signal</keyword>
<keyword evidence="3" id="KW-1185">Reference proteome</keyword>
<reference evidence="3" key="1">
    <citation type="submission" date="2017-02" db="EMBL/GenBank/DDBJ databases">
        <title>Tessaracoccus aquaemaris sp. nov., isolated from the intestine of a Korean rockfish, Sebastes schlegelii, in a marine aquaculture pond.</title>
        <authorList>
            <person name="Tak E.J."/>
            <person name="Bae J.-W."/>
        </authorList>
    </citation>
    <scope>NUCLEOTIDE SEQUENCE [LARGE SCALE GENOMIC DNA]</scope>
    <source>
        <strain evidence="3">NSG39</strain>
    </source>
</reference>
<dbReference type="PANTHER" id="PTHR43649">
    <property type="entry name" value="ARABINOSE-BINDING PROTEIN-RELATED"/>
    <property type="match status" value="1"/>
</dbReference>
<dbReference type="InterPro" id="IPR050490">
    <property type="entry name" value="Bact_solute-bd_prot1"/>
</dbReference>
<evidence type="ECO:0000256" key="1">
    <source>
        <dbReference type="SAM" id="SignalP"/>
    </source>
</evidence>
<dbReference type="EMBL" id="CP019606">
    <property type="protein sequence ID" value="AQP49259.1"/>
    <property type="molecule type" value="Genomic_DNA"/>
</dbReference>
<feature type="chain" id="PRO_5012478934" evidence="1">
    <location>
        <begin position="22"/>
        <end position="456"/>
    </location>
</feature>
<dbReference type="PANTHER" id="PTHR43649:SF12">
    <property type="entry name" value="DIACETYLCHITOBIOSE BINDING PROTEIN DASA"/>
    <property type="match status" value="1"/>
</dbReference>
<evidence type="ECO:0000313" key="2">
    <source>
        <dbReference type="EMBL" id="AQP49259.1"/>
    </source>
</evidence>
<dbReference type="SUPFAM" id="SSF53850">
    <property type="entry name" value="Periplasmic binding protein-like II"/>
    <property type="match status" value="1"/>
</dbReference>
<dbReference type="Proteomes" id="UP000188145">
    <property type="component" value="Chromosome"/>
</dbReference>
<accession>A0A1Q2CT24</accession>
<dbReference type="InterPro" id="IPR006059">
    <property type="entry name" value="SBP"/>
</dbReference>
<protein>
    <submittedName>
        <fullName evidence="2">Sugar ABC transporter substrate-binding protein</fullName>
    </submittedName>
</protein>